<evidence type="ECO:0000256" key="2">
    <source>
        <dbReference type="ARBA" id="ARBA00022448"/>
    </source>
</evidence>
<dbReference type="InterPro" id="IPR012910">
    <property type="entry name" value="Plug_dom"/>
</dbReference>
<dbReference type="OrthoDB" id="127311at2"/>
<dbReference type="InterPro" id="IPR000531">
    <property type="entry name" value="Beta-barrel_TonB"/>
</dbReference>
<dbReference type="Pfam" id="PF00593">
    <property type="entry name" value="TonB_dep_Rec_b-barrel"/>
    <property type="match status" value="1"/>
</dbReference>
<keyword evidence="9 10" id="KW-0998">Cell outer membrane</keyword>
<keyword evidence="5 13" id="KW-0732">Signal</keyword>
<keyword evidence="4 10" id="KW-0812">Transmembrane</keyword>
<evidence type="ECO:0000256" key="3">
    <source>
        <dbReference type="ARBA" id="ARBA00022452"/>
    </source>
</evidence>
<evidence type="ECO:0000313" key="16">
    <source>
        <dbReference type="EMBL" id="TVZ68382.1"/>
    </source>
</evidence>
<keyword evidence="2 10" id="KW-0813">Transport</keyword>
<evidence type="ECO:0000256" key="8">
    <source>
        <dbReference type="ARBA" id="ARBA00023136"/>
    </source>
</evidence>
<feature type="domain" description="TonB-dependent receptor plug" evidence="15">
    <location>
        <begin position="50"/>
        <end position="164"/>
    </location>
</feature>
<keyword evidence="8 10" id="KW-0472">Membrane</keyword>
<evidence type="ECO:0000256" key="11">
    <source>
        <dbReference type="RuleBase" id="RU003357"/>
    </source>
</evidence>
<dbReference type="PANTHER" id="PTHR30069">
    <property type="entry name" value="TONB-DEPENDENT OUTER MEMBRANE RECEPTOR"/>
    <property type="match status" value="1"/>
</dbReference>
<feature type="region of interest" description="Disordered" evidence="12">
    <location>
        <begin position="178"/>
        <end position="203"/>
    </location>
</feature>
<protein>
    <submittedName>
        <fullName evidence="16">Outer membrane receptor for ferrienterochelin and colicins</fullName>
    </submittedName>
</protein>
<feature type="signal peptide" evidence="13">
    <location>
        <begin position="1"/>
        <end position="27"/>
    </location>
</feature>
<comment type="caution">
    <text evidence="16">The sequence shown here is derived from an EMBL/GenBank/DDBJ whole genome shotgun (WGS) entry which is preliminary data.</text>
</comment>
<evidence type="ECO:0000256" key="4">
    <source>
        <dbReference type="ARBA" id="ARBA00022692"/>
    </source>
</evidence>
<evidence type="ECO:0000259" key="14">
    <source>
        <dbReference type="Pfam" id="PF00593"/>
    </source>
</evidence>
<dbReference type="GO" id="GO:0015344">
    <property type="term" value="F:siderophore uptake transmembrane transporter activity"/>
    <property type="evidence" value="ECO:0007669"/>
    <property type="project" value="TreeGrafter"/>
</dbReference>
<dbReference type="Gene3D" id="2.40.170.20">
    <property type="entry name" value="TonB-dependent receptor, beta-barrel domain"/>
    <property type="match status" value="1"/>
</dbReference>
<keyword evidence="7 11" id="KW-0798">TonB box</keyword>
<dbReference type="InterPro" id="IPR036942">
    <property type="entry name" value="Beta-barrel_TonB_sf"/>
</dbReference>
<keyword evidence="6" id="KW-0406">Ion transport</keyword>
<dbReference type="Pfam" id="PF07715">
    <property type="entry name" value="Plug"/>
    <property type="match status" value="1"/>
</dbReference>
<evidence type="ECO:0000256" key="9">
    <source>
        <dbReference type="ARBA" id="ARBA00023237"/>
    </source>
</evidence>
<reference evidence="16" key="2">
    <citation type="submission" date="2019-08" db="EMBL/GenBank/DDBJ databases">
        <title>Investigation of anaerobic lignin degradation for improved lignocellulosic biofuels.</title>
        <authorList>
            <person name="Deangelis K.PhD."/>
        </authorList>
    </citation>
    <scope>NUCLEOTIDE SEQUENCE [LARGE SCALE GENOMIC DNA]</scope>
    <source>
        <strain evidence="16">128R</strain>
    </source>
</reference>
<dbReference type="PROSITE" id="PS52016">
    <property type="entry name" value="TONB_DEPENDENT_REC_3"/>
    <property type="match status" value="1"/>
</dbReference>
<evidence type="ECO:0000256" key="1">
    <source>
        <dbReference type="ARBA" id="ARBA00004571"/>
    </source>
</evidence>
<keyword evidence="16" id="KW-0675">Receptor</keyword>
<evidence type="ECO:0000256" key="7">
    <source>
        <dbReference type="ARBA" id="ARBA00023077"/>
    </source>
</evidence>
<evidence type="ECO:0000256" key="10">
    <source>
        <dbReference type="PROSITE-ProRule" id="PRU01360"/>
    </source>
</evidence>
<comment type="similarity">
    <text evidence="10 11">Belongs to the TonB-dependent receptor family.</text>
</comment>
<dbReference type="InterPro" id="IPR039426">
    <property type="entry name" value="TonB-dep_rcpt-like"/>
</dbReference>
<comment type="subcellular location">
    <subcellularLocation>
        <location evidence="1 10">Cell outer membrane</location>
        <topology evidence="1 10">Multi-pass membrane protein</topology>
    </subcellularLocation>
</comment>
<dbReference type="GO" id="GO:0044718">
    <property type="term" value="P:siderophore transmembrane transport"/>
    <property type="evidence" value="ECO:0007669"/>
    <property type="project" value="TreeGrafter"/>
</dbReference>
<feature type="domain" description="TonB-dependent receptor-like beta-barrel" evidence="14">
    <location>
        <begin position="278"/>
        <end position="679"/>
    </location>
</feature>
<reference evidence="16" key="1">
    <citation type="submission" date="2019-06" db="EMBL/GenBank/DDBJ databases">
        <authorList>
            <person name="Deangelis K."/>
            <person name="Huntemann M."/>
            <person name="Clum A."/>
            <person name="Pillay M."/>
            <person name="Palaniappan K."/>
            <person name="Varghese N."/>
            <person name="Mikhailova N."/>
            <person name="Stamatis D."/>
            <person name="Reddy T."/>
            <person name="Daum C."/>
            <person name="Shapiro N."/>
            <person name="Ivanova N."/>
            <person name="Kyrpides N."/>
            <person name="Woyke T."/>
        </authorList>
    </citation>
    <scope>NUCLEOTIDE SEQUENCE [LARGE SCALE GENOMIC DNA]</scope>
    <source>
        <strain evidence="16">128R</strain>
    </source>
</reference>
<keyword evidence="3 10" id="KW-1134">Transmembrane beta strand</keyword>
<evidence type="ECO:0000256" key="6">
    <source>
        <dbReference type="ARBA" id="ARBA00023065"/>
    </source>
</evidence>
<dbReference type="AlphaFoldDB" id="A0A542BKK6"/>
<organism evidence="16">
    <name type="scientific">Serratia fonticola</name>
    <dbReference type="NCBI Taxonomy" id="47917"/>
    <lineage>
        <taxon>Bacteria</taxon>
        <taxon>Pseudomonadati</taxon>
        <taxon>Pseudomonadota</taxon>
        <taxon>Gammaproteobacteria</taxon>
        <taxon>Enterobacterales</taxon>
        <taxon>Yersiniaceae</taxon>
        <taxon>Serratia</taxon>
    </lineage>
</organism>
<evidence type="ECO:0000256" key="13">
    <source>
        <dbReference type="SAM" id="SignalP"/>
    </source>
</evidence>
<dbReference type="Gene3D" id="2.170.130.10">
    <property type="entry name" value="TonB-dependent receptor, plug domain"/>
    <property type="match status" value="1"/>
</dbReference>
<sequence length="714" mass="77588">MSIQSINRKLKTGLFIPVIGFACPVLADGEIAENNDDVMVVTASAIEQRIKDAPASISVITAEELQQNVGKAATDLADVLSRVTGVSKAIGTDVSSGIQIRGMPAAYTLLLVDGKRVGSSNGVKSTQQNYFDDINWLPVESIERIEIVRGPMSALYGSDAMGGVVNIITKKNAKTDWHGSLTAGTRQPKDSDRGDTNTWTGTVGGPLGHGFDLRLNGSWNKRNADTSDTGSLRWGSGLEGKKVYSYGAELGWDINDNHRLSVSTLQGKEEGIPGASADGDSIGLRGVNKLERENYSVDYRGLFDFGTTKLSAYQNKYKNAATDVPVISNGVAVGTQDTKLWTRERIVEGDINLPFELLLPQNLTIGGQWKKEELDNPRSIGAVADSPDTYGISYGKATSKGIFVEDQIDLLDDVTLTLGLRRDNTDYGNKTTPRAYLVWHTTDYLTFKGGYSEGFKAPSIRQASLGFIETSRGAGCNGYAEYTGGGCYTMGNDSLKAEKSDNWEIGALFDYQNWAAGLTFFDSRFKDKIATAPLGYIYGPSNGFWLERVNLDNAHTQGVEGNLTIPLVSESKGPWLQKLSLSNNFTRMIKAEDSRGVMLVTTPKLTTWSSLDWQVNHDLSFAFTAQYYSKMLGLDSAADQESRGGTATARIREAYTIYGVSGQYKATKNLKFNFGVDNLFDKDPTPAEPSGSSTSGNNYYVPGQTFYASMTASF</sequence>
<dbReference type="InterPro" id="IPR037066">
    <property type="entry name" value="Plug_dom_sf"/>
</dbReference>
<dbReference type="EMBL" id="VISQ01000001">
    <property type="protein sequence ID" value="TVZ68382.1"/>
    <property type="molecule type" value="Genomic_DNA"/>
</dbReference>
<gene>
    <name evidence="16" type="ORF">FHU10_0812</name>
</gene>
<feature type="chain" id="PRO_5022219992" evidence="13">
    <location>
        <begin position="28"/>
        <end position="714"/>
    </location>
</feature>
<dbReference type="PANTHER" id="PTHR30069:SF53">
    <property type="entry name" value="COLICIN I RECEPTOR-RELATED"/>
    <property type="match status" value="1"/>
</dbReference>
<dbReference type="CDD" id="cd01347">
    <property type="entry name" value="ligand_gated_channel"/>
    <property type="match status" value="1"/>
</dbReference>
<proteinExistence type="inferred from homology"/>
<accession>A0A542BKK6</accession>
<name>A0A542BKK6_SERFO</name>
<evidence type="ECO:0000259" key="15">
    <source>
        <dbReference type="Pfam" id="PF07715"/>
    </source>
</evidence>
<evidence type="ECO:0000256" key="12">
    <source>
        <dbReference type="SAM" id="MobiDB-lite"/>
    </source>
</evidence>
<dbReference type="SUPFAM" id="SSF56935">
    <property type="entry name" value="Porins"/>
    <property type="match status" value="1"/>
</dbReference>
<evidence type="ECO:0000256" key="5">
    <source>
        <dbReference type="ARBA" id="ARBA00022729"/>
    </source>
</evidence>
<dbReference type="GO" id="GO:0009279">
    <property type="term" value="C:cell outer membrane"/>
    <property type="evidence" value="ECO:0007669"/>
    <property type="project" value="UniProtKB-SubCell"/>
</dbReference>